<dbReference type="AlphaFoldDB" id="A0A5B0X8J9"/>
<comment type="caution">
    <text evidence="1">The sequence shown here is derived from an EMBL/GenBank/DDBJ whole genome shotgun (WGS) entry which is preliminary data.</text>
</comment>
<dbReference type="EMBL" id="VTUW01000001">
    <property type="protein sequence ID" value="KAA1195714.1"/>
    <property type="molecule type" value="Genomic_DNA"/>
</dbReference>
<protein>
    <submittedName>
        <fullName evidence="1">Uncharacterized protein</fullName>
    </submittedName>
</protein>
<evidence type="ECO:0000313" key="1">
    <source>
        <dbReference type="EMBL" id="KAA1195714.1"/>
    </source>
</evidence>
<reference evidence="1 2" key="1">
    <citation type="submission" date="2019-09" db="EMBL/GenBank/DDBJ databases">
        <title>Whole genome sequence of Photorhabdus heterorhabditis strain ETL (Enterobacteriales: Enterobacteriaceae) a bacterial symbiont of Heterorhabditis zealandica strain ETL (Rhabditida: Heterorhabditidae).</title>
        <authorList>
            <person name="Lulamba T.E."/>
            <person name="Serepa-Dlamini M.H."/>
        </authorList>
    </citation>
    <scope>NUCLEOTIDE SEQUENCE [LARGE SCALE GENOMIC DNA]</scope>
    <source>
        <strain evidence="1 2">ETL</strain>
    </source>
</reference>
<proteinExistence type="predicted"/>
<dbReference type="Proteomes" id="UP000322184">
    <property type="component" value="Unassembled WGS sequence"/>
</dbReference>
<accession>A0A5B0X8J9</accession>
<gene>
    <name evidence="1" type="ORF">F0L16_00925</name>
</gene>
<organism evidence="1 2">
    <name type="scientific">Photorhabdus heterorhabditis</name>
    <dbReference type="NCBI Taxonomy" id="880156"/>
    <lineage>
        <taxon>Bacteria</taxon>
        <taxon>Pseudomonadati</taxon>
        <taxon>Pseudomonadota</taxon>
        <taxon>Gammaproteobacteria</taxon>
        <taxon>Enterobacterales</taxon>
        <taxon>Morganellaceae</taxon>
        <taxon>Photorhabdus</taxon>
    </lineage>
</organism>
<dbReference type="RefSeq" id="WP_149615906.1">
    <property type="nucleotide sequence ID" value="NZ_CAWPFF010000001.1"/>
</dbReference>
<evidence type="ECO:0000313" key="2">
    <source>
        <dbReference type="Proteomes" id="UP000322184"/>
    </source>
</evidence>
<name>A0A5B0X8J9_9GAMM</name>
<sequence>MPTFHQTGFIEATVGEIQYHRFDFSVEDHDFVMIFSAVEISDVEYLQMRSEEVGFFIPERCYDVKFDRLENFDSGDFYSPPPPDAIFSKLGYQGLMRLGKAFSEIIGLHYQFYDAKAYFAMAETRKLKSFYDRILQQPNVGVPYEIIINLGEMERGYAIKTPSF</sequence>